<keyword evidence="4" id="KW-1185">Reference proteome</keyword>
<feature type="compositionally biased region" description="Acidic residues" evidence="2">
    <location>
        <begin position="110"/>
        <end position="120"/>
    </location>
</feature>
<dbReference type="RefSeq" id="XP_008615219.1">
    <property type="nucleotide sequence ID" value="XM_008616997.1"/>
</dbReference>
<dbReference type="OrthoDB" id="60699at2759"/>
<accession>T0RGG8</accession>
<dbReference type="STRING" id="1156394.T0RGG8"/>
<organism evidence="3 4">
    <name type="scientific">Saprolegnia diclina (strain VS20)</name>
    <dbReference type="NCBI Taxonomy" id="1156394"/>
    <lineage>
        <taxon>Eukaryota</taxon>
        <taxon>Sar</taxon>
        <taxon>Stramenopiles</taxon>
        <taxon>Oomycota</taxon>
        <taxon>Saprolegniomycetes</taxon>
        <taxon>Saprolegniales</taxon>
        <taxon>Saprolegniaceae</taxon>
        <taxon>Saprolegnia</taxon>
    </lineage>
</organism>
<feature type="region of interest" description="Disordered" evidence="2">
    <location>
        <begin position="86"/>
        <end position="127"/>
    </location>
</feature>
<feature type="coiled-coil region" evidence="1">
    <location>
        <begin position="10"/>
        <end position="58"/>
    </location>
</feature>
<evidence type="ECO:0000256" key="2">
    <source>
        <dbReference type="SAM" id="MobiDB-lite"/>
    </source>
</evidence>
<sequence length="280" mass="30884">MFFAPSTSSADLLALENDRLRLQLQKEQATIRSLQTQLQSLQATAAEATSNRLALEREYATLKSFITSAFNLPKQLPRLLVTSVVPSAKPASPPRHRTSRASFLGPLLEETGDSDSDMDEPSVVAPKASTKDAATVLAQSAANLMTLRRSSSERVLRDNWCEEPIVAPAPLSRDAWNKLLLDWAQGDTRKHAYLSDWLSYHLNGQRHASPYANPRVELKSLTPAQLDGFKRLVLPALRAARPDLDVRGYSKDYIGHSLRIVLDGPSTSPMRSSLASIAER</sequence>
<gene>
    <name evidence="3" type="ORF">SDRG_10979</name>
</gene>
<evidence type="ECO:0000256" key="1">
    <source>
        <dbReference type="SAM" id="Coils"/>
    </source>
</evidence>
<dbReference type="Proteomes" id="UP000030762">
    <property type="component" value="Unassembled WGS sequence"/>
</dbReference>
<name>T0RGG8_SAPDV</name>
<dbReference type="EMBL" id="JH767169">
    <property type="protein sequence ID" value="EQC31378.1"/>
    <property type="molecule type" value="Genomic_DNA"/>
</dbReference>
<protein>
    <submittedName>
        <fullName evidence="3">Uncharacterized protein</fullName>
    </submittedName>
</protein>
<dbReference type="OMA" id="WCEEPIV"/>
<reference evidence="3 4" key="1">
    <citation type="submission" date="2012-04" db="EMBL/GenBank/DDBJ databases">
        <title>The Genome Sequence of Saprolegnia declina VS20.</title>
        <authorList>
            <consortium name="The Broad Institute Genome Sequencing Platform"/>
            <person name="Russ C."/>
            <person name="Nusbaum C."/>
            <person name="Tyler B."/>
            <person name="van West P."/>
            <person name="Dieguez-Uribeondo J."/>
            <person name="de Bruijn I."/>
            <person name="Tripathy S."/>
            <person name="Jiang R."/>
            <person name="Young S.K."/>
            <person name="Zeng Q."/>
            <person name="Gargeya S."/>
            <person name="Fitzgerald M."/>
            <person name="Haas B."/>
            <person name="Abouelleil A."/>
            <person name="Alvarado L."/>
            <person name="Arachchi H.M."/>
            <person name="Berlin A."/>
            <person name="Chapman S.B."/>
            <person name="Goldberg J."/>
            <person name="Griggs A."/>
            <person name="Gujja S."/>
            <person name="Hansen M."/>
            <person name="Howarth C."/>
            <person name="Imamovic A."/>
            <person name="Larimer J."/>
            <person name="McCowen C."/>
            <person name="Montmayeur A."/>
            <person name="Murphy C."/>
            <person name="Neiman D."/>
            <person name="Pearson M."/>
            <person name="Priest M."/>
            <person name="Roberts A."/>
            <person name="Saif S."/>
            <person name="Shea T."/>
            <person name="Sisk P."/>
            <person name="Sykes S."/>
            <person name="Wortman J."/>
            <person name="Nusbaum C."/>
            <person name="Birren B."/>
        </authorList>
    </citation>
    <scope>NUCLEOTIDE SEQUENCE [LARGE SCALE GENOMIC DNA]</scope>
    <source>
        <strain evidence="3 4">VS20</strain>
    </source>
</reference>
<evidence type="ECO:0000313" key="3">
    <source>
        <dbReference type="EMBL" id="EQC31378.1"/>
    </source>
</evidence>
<dbReference type="GeneID" id="19951706"/>
<keyword evidence="1" id="KW-0175">Coiled coil</keyword>
<dbReference type="AlphaFoldDB" id="T0RGG8"/>
<dbReference type="InParanoid" id="T0RGG8"/>
<dbReference type="VEuPathDB" id="FungiDB:SDRG_10979"/>
<proteinExistence type="predicted"/>
<evidence type="ECO:0000313" key="4">
    <source>
        <dbReference type="Proteomes" id="UP000030762"/>
    </source>
</evidence>